<evidence type="ECO:0000313" key="10">
    <source>
        <dbReference type="Proteomes" id="UP000231343"/>
    </source>
</evidence>
<keyword evidence="4 7" id="KW-0694">RNA-binding</keyword>
<evidence type="ECO:0000256" key="5">
    <source>
        <dbReference type="ARBA" id="ARBA00023015"/>
    </source>
</evidence>
<dbReference type="Proteomes" id="UP000231343">
    <property type="component" value="Unassembled WGS sequence"/>
</dbReference>
<dbReference type="Pfam" id="PF04760">
    <property type="entry name" value="IF2_N"/>
    <property type="match status" value="1"/>
</dbReference>
<dbReference type="GO" id="GO:0005829">
    <property type="term" value="C:cytosol"/>
    <property type="evidence" value="ECO:0007669"/>
    <property type="project" value="TreeGrafter"/>
</dbReference>
<dbReference type="Pfam" id="PF26594">
    <property type="entry name" value="KH_NusA_2nd"/>
    <property type="match status" value="1"/>
</dbReference>
<dbReference type="SUPFAM" id="SSF54814">
    <property type="entry name" value="Prokaryotic type KH domain (KH-domain type II)"/>
    <property type="match status" value="2"/>
</dbReference>
<keyword evidence="1 7" id="KW-0806">Transcription termination</keyword>
<dbReference type="Gene3D" id="3.30.300.20">
    <property type="match status" value="2"/>
</dbReference>
<evidence type="ECO:0000313" key="9">
    <source>
        <dbReference type="EMBL" id="PIS28686.1"/>
    </source>
</evidence>
<dbReference type="PANTHER" id="PTHR22648">
    <property type="entry name" value="TRANSCRIPTION TERMINATION FACTOR NUSA"/>
    <property type="match status" value="1"/>
</dbReference>
<keyword evidence="2 7" id="KW-0963">Cytoplasm</keyword>
<dbReference type="InterPro" id="IPR036555">
    <property type="entry name" value="NusA_N_sf"/>
</dbReference>
<sequence>MKIERFSEMLDEIQRERGIHKEALLEAIKVSILSAAKKRFKEHEEKLQVEISDDGDFRIILNEEDGSTKDITPKDFGRMAAQTAKQVIIQRIREAEKDEAFEEYANKQGELVTGVVQRREYGGYLINLGRLETILTVTEQIPGELLQEKELVKLYVVETKRTSKGPMVIISRAHPNLIKKLFELEVPEIKEGILEIKTIAREPGKRTKIAILSHDKKVGAVGTCVGHMGARIQNIVRELGTERVDIIEWSETPETFITNALSPAKPTKIETNAQERSAKVFVPEKDLSLAIGKEGQNVRLAVKLTGWKIDIVSAEEKQGVVDADAGKLKVHELAKQLGLKSKEIVDKLTTLGYEVRAANSVVPPEAVAKLRKL</sequence>
<dbReference type="HAMAP" id="MF_00945_B">
    <property type="entry name" value="NusA_B"/>
    <property type="match status" value="1"/>
</dbReference>
<dbReference type="InterPro" id="IPR012340">
    <property type="entry name" value="NA-bd_OB-fold"/>
</dbReference>
<dbReference type="SMART" id="SM00322">
    <property type="entry name" value="KH"/>
    <property type="match status" value="1"/>
</dbReference>
<dbReference type="CDD" id="cd04455">
    <property type="entry name" value="S1_NusA"/>
    <property type="match status" value="1"/>
</dbReference>
<dbReference type="InterPro" id="IPR013735">
    <property type="entry name" value="TF_NusA_N"/>
</dbReference>
<keyword evidence="5 7" id="KW-0805">Transcription regulation</keyword>
<dbReference type="GO" id="GO:0003723">
    <property type="term" value="F:RNA binding"/>
    <property type="evidence" value="ECO:0007669"/>
    <property type="project" value="UniProtKB-UniRule"/>
</dbReference>
<proteinExistence type="inferred from homology"/>
<dbReference type="Pfam" id="PF08529">
    <property type="entry name" value="NusA_N"/>
    <property type="match status" value="2"/>
</dbReference>
<dbReference type="GO" id="GO:0003700">
    <property type="term" value="F:DNA-binding transcription factor activity"/>
    <property type="evidence" value="ECO:0007669"/>
    <property type="project" value="InterPro"/>
</dbReference>
<dbReference type="PROSITE" id="PS50084">
    <property type="entry name" value="KH_TYPE_1"/>
    <property type="match status" value="1"/>
</dbReference>
<evidence type="ECO:0000256" key="2">
    <source>
        <dbReference type="ARBA" id="ARBA00022490"/>
    </source>
</evidence>
<evidence type="ECO:0000256" key="7">
    <source>
        <dbReference type="HAMAP-Rule" id="MF_00945"/>
    </source>
</evidence>
<dbReference type="InterPro" id="IPR006847">
    <property type="entry name" value="IF2_N"/>
</dbReference>
<dbReference type="AlphaFoldDB" id="A0A2H0XUR9"/>
<dbReference type="Gene3D" id="3.30.1480.10">
    <property type="entry name" value="NusA, N-terminal domain"/>
    <property type="match status" value="1"/>
</dbReference>
<protein>
    <recommendedName>
        <fullName evidence="7">Transcription termination/antitermination protein NusA</fullName>
    </recommendedName>
</protein>
<comment type="subunit">
    <text evidence="7">Monomer. Binds directly to the core enzyme of the DNA-dependent RNA polymerase and to nascent RNA.</text>
</comment>
<evidence type="ECO:0000259" key="8">
    <source>
        <dbReference type="SMART" id="SM00322"/>
    </source>
</evidence>
<accession>A0A2H0XUR9</accession>
<reference evidence="9 10" key="1">
    <citation type="submission" date="2017-09" db="EMBL/GenBank/DDBJ databases">
        <title>Depth-based differentiation of microbial function through sediment-hosted aquifers and enrichment of novel symbionts in the deep terrestrial subsurface.</title>
        <authorList>
            <person name="Probst A.J."/>
            <person name="Ladd B."/>
            <person name="Jarett J.K."/>
            <person name="Geller-Mcgrath D.E."/>
            <person name="Sieber C.M."/>
            <person name="Emerson J.B."/>
            <person name="Anantharaman K."/>
            <person name="Thomas B.C."/>
            <person name="Malmstrom R."/>
            <person name="Stieglmeier M."/>
            <person name="Klingl A."/>
            <person name="Woyke T."/>
            <person name="Ryan C.M."/>
            <person name="Banfield J.F."/>
        </authorList>
    </citation>
    <scope>NUCLEOTIDE SEQUENCE [LARGE SCALE GENOMIC DNA]</scope>
    <source>
        <strain evidence="9">CG08_land_8_20_14_0_20_45_16</strain>
    </source>
</reference>
<dbReference type="FunFam" id="3.30.300.20:FF:000002">
    <property type="entry name" value="Transcription termination/antitermination protein NusA"/>
    <property type="match status" value="1"/>
</dbReference>
<dbReference type="Gene3D" id="1.10.10.2480">
    <property type="match status" value="1"/>
</dbReference>
<dbReference type="Pfam" id="PF13184">
    <property type="entry name" value="KH_NusA_1st"/>
    <property type="match status" value="1"/>
</dbReference>
<evidence type="ECO:0000256" key="6">
    <source>
        <dbReference type="ARBA" id="ARBA00023163"/>
    </source>
</evidence>
<dbReference type="CDD" id="cd02134">
    <property type="entry name" value="KH-II_NusA_rpt1"/>
    <property type="match status" value="1"/>
</dbReference>
<dbReference type="GO" id="GO:0031564">
    <property type="term" value="P:transcription antitermination"/>
    <property type="evidence" value="ECO:0007669"/>
    <property type="project" value="UniProtKB-UniRule"/>
</dbReference>
<dbReference type="GO" id="GO:0006353">
    <property type="term" value="P:DNA-templated transcription termination"/>
    <property type="evidence" value="ECO:0007669"/>
    <property type="project" value="UniProtKB-UniRule"/>
</dbReference>
<dbReference type="InterPro" id="IPR010213">
    <property type="entry name" value="TF_NusA"/>
</dbReference>
<dbReference type="Gene3D" id="2.40.50.140">
    <property type="entry name" value="Nucleic acid-binding proteins"/>
    <property type="match status" value="1"/>
</dbReference>
<gene>
    <name evidence="7 9" type="primary">nusA</name>
    <name evidence="9" type="ORF">COT42_07275</name>
</gene>
<dbReference type="InterPro" id="IPR025249">
    <property type="entry name" value="TF_NusA_KH_1st"/>
</dbReference>
<dbReference type="InterPro" id="IPR030842">
    <property type="entry name" value="TF_NusA_bacterial"/>
</dbReference>
<dbReference type="InterPro" id="IPR015946">
    <property type="entry name" value="KH_dom-like_a/b"/>
</dbReference>
<dbReference type="InterPro" id="IPR058582">
    <property type="entry name" value="KH_NusA_2nd"/>
</dbReference>
<comment type="caution">
    <text evidence="9">The sequence shown here is derived from an EMBL/GenBank/DDBJ whole genome shotgun (WGS) entry which is preliminary data.</text>
</comment>
<evidence type="ECO:0000256" key="1">
    <source>
        <dbReference type="ARBA" id="ARBA00022472"/>
    </source>
</evidence>
<dbReference type="SUPFAM" id="SSF50249">
    <property type="entry name" value="Nucleic acid-binding proteins"/>
    <property type="match status" value="1"/>
</dbReference>
<keyword evidence="3 7" id="KW-0889">Transcription antitermination</keyword>
<dbReference type="CDD" id="cd22529">
    <property type="entry name" value="KH-II_NusA_rpt2"/>
    <property type="match status" value="1"/>
</dbReference>
<dbReference type="InterPro" id="IPR004087">
    <property type="entry name" value="KH_dom"/>
</dbReference>
<comment type="subcellular location">
    <subcellularLocation>
        <location evidence="7">Cytoplasm</location>
    </subcellularLocation>
</comment>
<evidence type="ECO:0000256" key="3">
    <source>
        <dbReference type="ARBA" id="ARBA00022814"/>
    </source>
</evidence>
<comment type="function">
    <text evidence="7">Participates in both transcription termination and antitermination.</text>
</comment>
<evidence type="ECO:0000256" key="4">
    <source>
        <dbReference type="ARBA" id="ARBA00022884"/>
    </source>
</evidence>
<dbReference type="FunFam" id="3.30.300.20:FF:000005">
    <property type="entry name" value="Transcription termination/antitermination protein NusA"/>
    <property type="match status" value="1"/>
</dbReference>
<dbReference type="EMBL" id="PEYM01000121">
    <property type="protein sequence ID" value="PIS28686.1"/>
    <property type="molecule type" value="Genomic_DNA"/>
</dbReference>
<dbReference type="SUPFAM" id="SSF69705">
    <property type="entry name" value="Transcription factor NusA, N-terminal domain"/>
    <property type="match status" value="1"/>
</dbReference>
<dbReference type="PANTHER" id="PTHR22648:SF0">
    <property type="entry name" value="TRANSCRIPTION TERMINATION_ANTITERMINATION PROTEIN NUSA"/>
    <property type="match status" value="1"/>
</dbReference>
<comment type="similarity">
    <text evidence="7">Belongs to the NusA family.</text>
</comment>
<organism evidence="9 10">
    <name type="scientific">Candidatus Saganbacteria bacterium CG08_land_8_20_14_0_20_45_16</name>
    <dbReference type="NCBI Taxonomy" id="2014293"/>
    <lineage>
        <taxon>Bacteria</taxon>
        <taxon>Bacillati</taxon>
        <taxon>Saganbacteria</taxon>
    </lineage>
</organism>
<name>A0A2H0XUR9_UNCSA</name>
<keyword evidence="6 7" id="KW-0804">Transcription</keyword>
<feature type="domain" description="K Homology" evidence="8">
    <location>
        <begin position="274"/>
        <end position="342"/>
    </location>
</feature>
<dbReference type="NCBIfam" id="TIGR01953">
    <property type="entry name" value="NusA"/>
    <property type="match status" value="1"/>
</dbReference>
<dbReference type="InterPro" id="IPR009019">
    <property type="entry name" value="KH_sf_prok-type"/>
</dbReference>